<dbReference type="VEuPathDB" id="CryptoDB:Cvel_1902"/>
<protein>
    <submittedName>
        <fullName evidence="3">Uncharacterized protein</fullName>
    </submittedName>
</protein>
<keyword evidence="2" id="KW-0472">Membrane</keyword>
<evidence type="ECO:0000256" key="1">
    <source>
        <dbReference type="SAM" id="MobiDB-lite"/>
    </source>
</evidence>
<reference evidence="3" key="1">
    <citation type="submission" date="2014-11" db="EMBL/GenBank/DDBJ databases">
        <authorList>
            <person name="Otto D Thomas"/>
            <person name="Naeem Raeece"/>
        </authorList>
    </citation>
    <scope>NUCLEOTIDE SEQUENCE</scope>
</reference>
<accession>A0A0G4I6L3</accession>
<evidence type="ECO:0000313" key="3">
    <source>
        <dbReference type="EMBL" id="CEM52680.1"/>
    </source>
</evidence>
<feature type="region of interest" description="Disordered" evidence="1">
    <location>
        <begin position="189"/>
        <end position="218"/>
    </location>
</feature>
<feature type="transmembrane region" description="Helical" evidence="2">
    <location>
        <begin position="53"/>
        <end position="75"/>
    </location>
</feature>
<organism evidence="3">
    <name type="scientific">Chromera velia CCMP2878</name>
    <dbReference type="NCBI Taxonomy" id="1169474"/>
    <lineage>
        <taxon>Eukaryota</taxon>
        <taxon>Sar</taxon>
        <taxon>Alveolata</taxon>
        <taxon>Colpodellida</taxon>
        <taxon>Chromeraceae</taxon>
        <taxon>Chromera</taxon>
    </lineage>
</organism>
<feature type="compositionally biased region" description="Acidic residues" evidence="1">
    <location>
        <begin position="197"/>
        <end position="211"/>
    </location>
</feature>
<gene>
    <name evidence="3" type="ORF">Cvel_1902</name>
</gene>
<dbReference type="EMBL" id="CDMZ01005332">
    <property type="protein sequence ID" value="CEM52680.1"/>
    <property type="molecule type" value="Genomic_DNA"/>
</dbReference>
<proteinExistence type="predicted"/>
<name>A0A0G4I6L3_9ALVE</name>
<keyword evidence="2" id="KW-0812">Transmembrane</keyword>
<sequence>MANQYKANYADAEMGADYATEVTDVVARAEPAPAQPGFRMGAVQREEKKRMMMGLMCGLIALCLLMMGTLITLIIGGRNALHAARHHNHHSNSSAMLSIPMMESIPLESFERLHSLVLQTGANQTSFYNIMAAHRDEKETELVLSGGDSLVIFHGEKTAELIDSDGTPFREFNWENGQKMKITQLVVESHGPSDNNNEQEEEVSENEGDDNEDRRRLNRGVSMRRVNRAIRYGNIISGAEYNCAYYPCMGVIGVSYPYSFSPRPYPVFGYAGTGTTVQGLVRTPYTQAVVGGAAVQTVATSPATVLATPARVKLATPAAVQAQTLTVGNLG</sequence>
<evidence type="ECO:0000256" key="2">
    <source>
        <dbReference type="SAM" id="Phobius"/>
    </source>
</evidence>
<keyword evidence="2" id="KW-1133">Transmembrane helix</keyword>
<dbReference type="AlphaFoldDB" id="A0A0G4I6L3"/>